<name>A0A4Q9FBH4_9FLAO</name>
<protein>
    <recommendedName>
        <fullName evidence="1">DUF5723 domain-containing protein</fullName>
    </recommendedName>
</protein>
<accession>A0A4Q9FBH4</accession>
<dbReference type="EMBL" id="SIRT01000012">
    <property type="protein sequence ID" value="TBN01358.1"/>
    <property type="molecule type" value="Genomic_DNA"/>
</dbReference>
<reference evidence="2 3" key="1">
    <citation type="submission" date="2019-02" db="EMBL/GenBank/DDBJ databases">
        <title>Hyunsoonleella sp., isolated from marine sediment.</title>
        <authorList>
            <person name="Liu B.-T."/>
        </authorList>
    </citation>
    <scope>NUCLEOTIDE SEQUENCE [LARGE SCALE GENOMIC DNA]</scope>
    <source>
        <strain evidence="2 3">T58</strain>
    </source>
</reference>
<dbReference type="AlphaFoldDB" id="A0A4Q9FBH4"/>
<organism evidence="2 3">
    <name type="scientific">Hyunsoonleella flava</name>
    <dbReference type="NCBI Taxonomy" id="2527939"/>
    <lineage>
        <taxon>Bacteria</taxon>
        <taxon>Pseudomonadati</taxon>
        <taxon>Bacteroidota</taxon>
        <taxon>Flavobacteriia</taxon>
        <taxon>Flavobacteriales</taxon>
        <taxon>Flavobacteriaceae</taxon>
    </lineage>
</organism>
<keyword evidence="3" id="KW-1185">Reference proteome</keyword>
<evidence type="ECO:0000259" key="1">
    <source>
        <dbReference type="Pfam" id="PF18990"/>
    </source>
</evidence>
<comment type="caution">
    <text evidence="2">The sequence shown here is derived from an EMBL/GenBank/DDBJ whole genome shotgun (WGS) entry which is preliminary data.</text>
</comment>
<dbReference type="Pfam" id="PF18990">
    <property type="entry name" value="DUF5723"/>
    <property type="match status" value="1"/>
</dbReference>
<evidence type="ECO:0000313" key="3">
    <source>
        <dbReference type="Proteomes" id="UP000291142"/>
    </source>
</evidence>
<proteinExistence type="predicted"/>
<sequence length="471" mass="53200">MRSQQLFILMVFLASFSFGQNKQVLYGFSEVPQSLLLNPGMQIDNKGYFGISLLSHVHVNGSSSGISLYDLFAEDGRDFNLKLRNTVNTLRPTDFLTATQQLEIISGGFALGPSYDKNEYLSFGLYQEFDAISYFPKDYAILALEGNQRNIGRPFLLEHLNFSANVVSVLHIGYNKRVNSKFTYGVRGKIYSNVADISSNANSGRFITLQGDNNIYKHFFDLNLEVKTSGIDGFLDDNTDSQEAIKDLRRRLLFGGSLGVGIDLGFTYHITDQWFVDASILDVGFITHSKDIKRYQVKGDLEFEGIDPIFPENNDNLTADEYWSQIEEDFEEIFTLDSTTSRYTTSRPVKFNSSLNYAFGKKKLKDCDCSAEDDGYLNRIGAQLYAIKRPKGLQAALTAYYYRRIFSGFSAKATYTVDTYSFSNIGLGVSANIFGLNLYLMADNLLAYRNIYDAQHVSLQLGLNYIFKNEN</sequence>
<evidence type="ECO:0000313" key="2">
    <source>
        <dbReference type="EMBL" id="TBN01358.1"/>
    </source>
</evidence>
<gene>
    <name evidence="2" type="ORF">EYD45_13205</name>
</gene>
<dbReference type="OrthoDB" id="975426at2"/>
<dbReference type="InterPro" id="IPR043781">
    <property type="entry name" value="DUF5723"/>
</dbReference>
<dbReference type="RefSeq" id="WP_130965033.1">
    <property type="nucleotide sequence ID" value="NZ_SIRT01000012.1"/>
</dbReference>
<feature type="domain" description="DUF5723" evidence="1">
    <location>
        <begin position="39"/>
        <end position="443"/>
    </location>
</feature>
<dbReference type="Proteomes" id="UP000291142">
    <property type="component" value="Unassembled WGS sequence"/>
</dbReference>